<name>A0ABY5TVC2_9BACT</name>
<evidence type="ECO:0008006" key="5">
    <source>
        <dbReference type="Google" id="ProtNLM"/>
    </source>
</evidence>
<gene>
    <name evidence="3" type="ORF">NX772_01560</name>
</gene>
<dbReference type="PROSITE" id="PS50935">
    <property type="entry name" value="SSB"/>
    <property type="match status" value="1"/>
</dbReference>
<evidence type="ECO:0000313" key="4">
    <source>
        <dbReference type="Proteomes" id="UP001058364"/>
    </source>
</evidence>
<keyword evidence="4" id="KW-1185">Reference proteome</keyword>
<dbReference type="InterPro" id="IPR012340">
    <property type="entry name" value="NA-bd_OB-fold"/>
</dbReference>
<evidence type="ECO:0000256" key="1">
    <source>
        <dbReference type="ARBA" id="ARBA00023125"/>
    </source>
</evidence>
<evidence type="ECO:0000313" key="3">
    <source>
        <dbReference type="EMBL" id="UWD34500.1"/>
    </source>
</evidence>
<accession>A0ABY5TVC2</accession>
<dbReference type="EMBL" id="CP103423">
    <property type="protein sequence ID" value="UWD34500.1"/>
    <property type="molecule type" value="Genomic_DNA"/>
</dbReference>
<dbReference type="Gene3D" id="2.40.50.140">
    <property type="entry name" value="Nucleic acid-binding proteins"/>
    <property type="match status" value="1"/>
</dbReference>
<dbReference type="Proteomes" id="UP001058364">
    <property type="component" value="Chromosome"/>
</dbReference>
<organism evidence="3 4">
    <name type="scientific">Mesomycoplasma molare</name>
    <dbReference type="NCBI Taxonomy" id="171288"/>
    <lineage>
        <taxon>Bacteria</taxon>
        <taxon>Bacillati</taxon>
        <taxon>Mycoplasmatota</taxon>
        <taxon>Mycoplasmoidales</taxon>
        <taxon>Metamycoplasmataceae</taxon>
        <taxon>Mesomycoplasma</taxon>
    </lineage>
</organism>
<reference evidence="3" key="1">
    <citation type="submission" date="2022-08" db="EMBL/GenBank/DDBJ databases">
        <title>Complete genome sequence of Mycoplasma molare type strain H 542.</title>
        <authorList>
            <person name="Spergser J."/>
        </authorList>
    </citation>
    <scope>NUCLEOTIDE SEQUENCE</scope>
    <source>
        <strain evidence="3">H 542</strain>
    </source>
</reference>
<dbReference type="SUPFAM" id="SSF50249">
    <property type="entry name" value="Nucleic acid-binding proteins"/>
    <property type="match status" value="1"/>
</dbReference>
<proteinExistence type="predicted"/>
<dbReference type="RefSeq" id="WP_027123675.1">
    <property type="nucleotide sequence ID" value="NZ_CP103423.1"/>
</dbReference>
<protein>
    <recommendedName>
        <fullName evidence="5">Single-stranded DNA-binding protein</fullName>
    </recommendedName>
</protein>
<sequence length="150" mass="17528">MNNKEINTFNKLILKGKLIAPVFVNETEKNKKAYSTIYIVQNKNIFPIRIFGDKMVRTFAEVAKKGDIIELEGSITTKSREAKNIFDKFPEFKVTSTNIISINDQKFDYSQFNKQEQAISDTEWNSFLEEENSKKEEELQLTEFEIENLL</sequence>
<dbReference type="InterPro" id="IPR000424">
    <property type="entry name" value="Primosome_PriB/ssb"/>
</dbReference>
<evidence type="ECO:0000256" key="2">
    <source>
        <dbReference type="PROSITE-ProRule" id="PRU00252"/>
    </source>
</evidence>
<keyword evidence="1 2" id="KW-0238">DNA-binding</keyword>